<dbReference type="Proteomes" id="UP001432322">
    <property type="component" value="Unassembled WGS sequence"/>
</dbReference>
<proteinExistence type="predicted"/>
<feature type="compositionally biased region" description="Basic and acidic residues" evidence="1">
    <location>
        <begin position="201"/>
        <end position="210"/>
    </location>
</feature>
<comment type="caution">
    <text evidence="2">The sequence shown here is derived from an EMBL/GenBank/DDBJ whole genome shotgun (WGS) entry which is preliminary data.</text>
</comment>
<feature type="region of interest" description="Disordered" evidence="1">
    <location>
        <begin position="177"/>
        <end position="210"/>
    </location>
</feature>
<sequence>SAAAASATVAAPSVSVEKGLNEKEKNEGAAPVRSILPPYGNTTLYNLVLTKNDKFPVLYELLMEKEQPEVMQLQHNQSMQKKRVMIQSGSTISRDSQDRTLVPSSNSTVLNPNLFHPNILIPVDSSTSGNSQQSSIPLFYLNANYLQAVIKFTDPNLLNIIDPKRSFRDLLSENLAATNLQQQQRPVGSDGEEENDNSTEDPPKKKAKSD</sequence>
<feature type="non-terminal residue" evidence="2">
    <location>
        <position position="1"/>
    </location>
</feature>
<dbReference type="EMBL" id="BTSY01000002">
    <property type="protein sequence ID" value="GMT14089.1"/>
    <property type="molecule type" value="Genomic_DNA"/>
</dbReference>
<accession>A0AAV5V3R2</accession>
<protein>
    <submittedName>
        <fullName evidence="2">Uncharacterized protein</fullName>
    </submittedName>
</protein>
<evidence type="ECO:0000313" key="3">
    <source>
        <dbReference type="Proteomes" id="UP001432322"/>
    </source>
</evidence>
<organism evidence="2 3">
    <name type="scientific">Pristionchus fissidentatus</name>
    <dbReference type="NCBI Taxonomy" id="1538716"/>
    <lineage>
        <taxon>Eukaryota</taxon>
        <taxon>Metazoa</taxon>
        <taxon>Ecdysozoa</taxon>
        <taxon>Nematoda</taxon>
        <taxon>Chromadorea</taxon>
        <taxon>Rhabditida</taxon>
        <taxon>Rhabditina</taxon>
        <taxon>Diplogasteromorpha</taxon>
        <taxon>Diplogasteroidea</taxon>
        <taxon>Neodiplogasteridae</taxon>
        <taxon>Pristionchus</taxon>
    </lineage>
</organism>
<feature type="region of interest" description="Disordered" evidence="1">
    <location>
        <begin position="1"/>
        <end position="29"/>
    </location>
</feature>
<dbReference type="AlphaFoldDB" id="A0AAV5V3R2"/>
<keyword evidence="3" id="KW-1185">Reference proteome</keyword>
<feature type="compositionally biased region" description="Low complexity" evidence="1">
    <location>
        <begin position="1"/>
        <end position="18"/>
    </location>
</feature>
<feature type="compositionally biased region" description="Polar residues" evidence="1">
    <location>
        <begin position="177"/>
        <end position="186"/>
    </location>
</feature>
<evidence type="ECO:0000313" key="2">
    <source>
        <dbReference type="EMBL" id="GMT14089.1"/>
    </source>
</evidence>
<name>A0AAV5V3R2_9BILA</name>
<feature type="compositionally biased region" description="Acidic residues" evidence="1">
    <location>
        <begin position="190"/>
        <end position="199"/>
    </location>
</feature>
<reference evidence="2" key="1">
    <citation type="submission" date="2023-10" db="EMBL/GenBank/DDBJ databases">
        <title>Genome assembly of Pristionchus species.</title>
        <authorList>
            <person name="Yoshida K."/>
            <person name="Sommer R.J."/>
        </authorList>
    </citation>
    <scope>NUCLEOTIDE SEQUENCE</scope>
    <source>
        <strain evidence="2">RS5133</strain>
    </source>
</reference>
<gene>
    <name evidence="2" type="ORF">PFISCL1PPCAC_5386</name>
</gene>
<evidence type="ECO:0000256" key="1">
    <source>
        <dbReference type="SAM" id="MobiDB-lite"/>
    </source>
</evidence>